<evidence type="ECO:0000313" key="3">
    <source>
        <dbReference type="Proteomes" id="UP001273505"/>
    </source>
</evidence>
<dbReference type="EMBL" id="JAXAFO010000021">
    <property type="protein sequence ID" value="MDX6850220.1"/>
    <property type="molecule type" value="Genomic_DNA"/>
</dbReference>
<dbReference type="InterPro" id="IPR029063">
    <property type="entry name" value="SAM-dependent_MTases_sf"/>
</dbReference>
<dbReference type="Gene3D" id="3.40.50.150">
    <property type="entry name" value="Vaccinia Virus protein VP39"/>
    <property type="match status" value="1"/>
</dbReference>
<protein>
    <submittedName>
        <fullName evidence="2">Class I SAM-dependent methyltransferase</fullName>
        <ecNumber evidence="2">2.1.-.-</ecNumber>
    </submittedName>
</protein>
<dbReference type="Proteomes" id="UP001273505">
    <property type="component" value="Unassembled WGS sequence"/>
</dbReference>
<dbReference type="SUPFAM" id="SSF53335">
    <property type="entry name" value="S-adenosyl-L-methionine-dependent methyltransferases"/>
    <property type="match status" value="1"/>
</dbReference>
<organism evidence="2 3">
    <name type="scientific">Gilvimarinus gilvus</name>
    <dbReference type="NCBI Taxonomy" id="3058038"/>
    <lineage>
        <taxon>Bacteria</taxon>
        <taxon>Pseudomonadati</taxon>
        <taxon>Pseudomonadota</taxon>
        <taxon>Gammaproteobacteria</taxon>
        <taxon>Cellvibrionales</taxon>
        <taxon>Cellvibrionaceae</taxon>
        <taxon>Gilvimarinus</taxon>
    </lineage>
</organism>
<feature type="domain" description="Methyltransferase" evidence="1">
    <location>
        <begin position="28"/>
        <end position="131"/>
    </location>
</feature>
<dbReference type="GO" id="GO:0032259">
    <property type="term" value="P:methylation"/>
    <property type="evidence" value="ECO:0007669"/>
    <property type="project" value="UniProtKB-KW"/>
</dbReference>
<dbReference type="InterPro" id="IPR025714">
    <property type="entry name" value="Methyltranfer_dom"/>
</dbReference>
<dbReference type="RefSeq" id="WP_302720846.1">
    <property type="nucleotide sequence ID" value="NZ_JAULRU010000215.1"/>
</dbReference>
<dbReference type="Pfam" id="PF13847">
    <property type="entry name" value="Methyltransf_31"/>
    <property type="match status" value="1"/>
</dbReference>
<keyword evidence="2" id="KW-0808">Transferase</keyword>
<keyword evidence="3" id="KW-1185">Reference proteome</keyword>
<gene>
    <name evidence="2" type="ORF">SCD92_12675</name>
</gene>
<dbReference type="GO" id="GO:0008168">
    <property type="term" value="F:methyltransferase activity"/>
    <property type="evidence" value="ECO:0007669"/>
    <property type="project" value="UniProtKB-KW"/>
</dbReference>
<sequence length="194" mass="21891">MTFKVWLKSKVADRALAPLRQEMAELIENDASVIDIGCGTGDFLLLVAPTISKGYGIDLDSNMIQHAQNMAKQNSYSHIKFDCLNAIATYGVEFDIAFSTLCVHELRFEEACQLLKTMAEHSTKIVIADYAQPRSLLAKFLIEIDEIVSGHYQRFRDYRSAKGIPTYAKRCNLRITRTIPSRIDGIVIWELQSA</sequence>
<keyword evidence="2" id="KW-0489">Methyltransferase</keyword>
<evidence type="ECO:0000259" key="1">
    <source>
        <dbReference type="Pfam" id="PF13847"/>
    </source>
</evidence>
<comment type="caution">
    <text evidence="2">The sequence shown here is derived from an EMBL/GenBank/DDBJ whole genome shotgun (WGS) entry which is preliminary data.</text>
</comment>
<accession>A0ABU4RZJ9</accession>
<dbReference type="CDD" id="cd02440">
    <property type="entry name" value="AdoMet_MTases"/>
    <property type="match status" value="1"/>
</dbReference>
<proteinExistence type="predicted"/>
<name>A0ABU4RZJ9_9GAMM</name>
<evidence type="ECO:0000313" key="2">
    <source>
        <dbReference type="EMBL" id="MDX6850220.1"/>
    </source>
</evidence>
<reference evidence="2 3" key="1">
    <citation type="submission" date="2023-11" db="EMBL/GenBank/DDBJ databases">
        <title>Gilvimarinus fulvus sp. nov., isolated from the surface of Kelp.</title>
        <authorList>
            <person name="Sun Y.Y."/>
            <person name="Gong Y."/>
            <person name="Du Z.J."/>
        </authorList>
    </citation>
    <scope>NUCLEOTIDE SEQUENCE [LARGE SCALE GENOMIC DNA]</scope>
    <source>
        <strain evidence="2 3">SDUM040013</strain>
    </source>
</reference>
<dbReference type="EC" id="2.1.-.-" evidence="2"/>